<protein>
    <submittedName>
        <fullName evidence="7">Autoinducer 2-binding protein LsrB</fullName>
    </submittedName>
    <submittedName>
        <fullName evidence="6">Substrate-binding domain-containing protein</fullName>
    </submittedName>
</protein>
<accession>A0A6N3FHH2</accession>
<dbReference type="Proteomes" id="UP001300871">
    <property type="component" value="Unassembled WGS sequence"/>
</dbReference>
<dbReference type="GO" id="GO:0030246">
    <property type="term" value="F:carbohydrate binding"/>
    <property type="evidence" value="ECO:0007669"/>
    <property type="project" value="TreeGrafter"/>
</dbReference>
<reference evidence="7" key="1">
    <citation type="submission" date="2019-11" db="EMBL/GenBank/DDBJ databases">
        <authorList>
            <person name="Feng L."/>
        </authorList>
    </citation>
    <scope>NUCLEOTIDE SEQUENCE</scope>
    <source>
        <strain evidence="7">CsymbiosumLFYP84</strain>
    </source>
</reference>
<feature type="signal peptide" evidence="4">
    <location>
        <begin position="1"/>
        <end position="17"/>
    </location>
</feature>
<sequence length="366" mass="38211">MKKMLAILMGTCLTVGALTGCSGSGSSAPETTAPAAEQSGSGTAEAAEGGGEAKTEAAAQSGEKIVVANLPKSVGGAWFNRMAVGIEKYGQDTGNEAFQTGADKGDAALQVKEVENLITQGVDVLTIVPVSPEALEPVLKKAREQGIIVISHEAQGIVNVDYDVEAFDGPAYGAHLMDKMAEAMGEEGEYVMCVGSLTAKSHMAWADGAVARQKEAYPNMICVNEDAFVETNYNQKASQEKAAELMKTYPDLKGMFVTSATDLPGYALAVEEASKQGTIAVVGNGLPSANKDYIESGALTFLGCWDPADSGYIMARVGEILKSGGAITDGMDLGIEGYHSIKLDGNVIIGEAWRDVTKDTLADNDF</sequence>
<dbReference type="PANTHER" id="PTHR30036">
    <property type="entry name" value="D-XYLOSE-BINDING PERIPLASMIC PROTEIN"/>
    <property type="match status" value="1"/>
</dbReference>
<dbReference type="EMBL" id="CACRUA010000029">
    <property type="protein sequence ID" value="VYU51541.1"/>
    <property type="molecule type" value="Genomic_DNA"/>
</dbReference>
<dbReference type="PANTHER" id="PTHR30036:SF7">
    <property type="entry name" value="ABC TRANSPORTER PERIPLASMIC-BINDING PROTEIN YPHF"/>
    <property type="match status" value="1"/>
</dbReference>
<evidence type="ECO:0000256" key="2">
    <source>
        <dbReference type="ARBA" id="ARBA00007639"/>
    </source>
</evidence>
<evidence type="ECO:0000256" key="3">
    <source>
        <dbReference type="SAM" id="MobiDB-lite"/>
    </source>
</evidence>
<name>A0A6N3FHH2_CLOSY</name>
<evidence type="ECO:0000259" key="5">
    <source>
        <dbReference type="Pfam" id="PF13407"/>
    </source>
</evidence>
<dbReference type="EMBL" id="JAQLGM010000006">
    <property type="protein sequence ID" value="MDB1999383.1"/>
    <property type="molecule type" value="Genomic_DNA"/>
</dbReference>
<reference evidence="6" key="2">
    <citation type="submission" date="2023-01" db="EMBL/GenBank/DDBJ databases">
        <title>Human gut microbiome strain richness.</title>
        <authorList>
            <person name="Chen-Liaw A."/>
        </authorList>
    </citation>
    <scope>NUCLEOTIDE SEQUENCE</scope>
    <source>
        <strain evidence="6">B1_m1001713B170214d0_201011</strain>
    </source>
</reference>
<feature type="compositionally biased region" description="Low complexity" evidence="3">
    <location>
        <begin position="35"/>
        <end position="47"/>
    </location>
</feature>
<dbReference type="GO" id="GO:0030288">
    <property type="term" value="C:outer membrane-bounded periplasmic space"/>
    <property type="evidence" value="ECO:0007669"/>
    <property type="project" value="TreeGrafter"/>
</dbReference>
<dbReference type="PROSITE" id="PS51257">
    <property type="entry name" value="PROKAR_LIPOPROTEIN"/>
    <property type="match status" value="1"/>
</dbReference>
<dbReference type="Pfam" id="PF13407">
    <property type="entry name" value="Peripla_BP_4"/>
    <property type="match status" value="1"/>
</dbReference>
<keyword evidence="4" id="KW-0732">Signal</keyword>
<dbReference type="AlphaFoldDB" id="A0A6N3FHH2"/>
<proteinExistence type="inferred from homology"/>
<dbReference type="InterPro" id="IPR028082">
    <property type="entry name" value="Peripla_BP_I"/>
</dbReference>
<evidence type="ECO:0000256" key="1">
    <source>
        <dbReference type="ARBA" id="ARBA00004196"/>
    </source>
</evidence>
<evidence type="ECO:0000256" key="4">
    <source>
        <dbReference type="SAM" id="SignalP"/>
    </source>
</evidence>
<evidence type="ECO:0000313" key="6">
    <source>
        <dbReference type="EMBL" id="MDB1999383.1"/>
    </source>
</evidence>
<feature type="domain" description="Periplasmic binding protein" evidence="5">
    <location>
        <begin position="68"/>
        <end position="318"/>
    </location>
</feature>
<feature type="chain" id="PRO_5044426009" evidence="4">
    <location>
        <begin position="18"/>
        <end position="366"/>
    </location>
</feature>
<feature type="region of interest" description="Disordered" evidence="3">
    <location>
        <begin position="23"/>
        <end position="57"/>
    </location>
</feature>
<dbReference type="GeneID" id="57967983"/>
<dbReference type="InterPro" id="IPR050555">
    <property type="entry name" value="Bact_Solute-Bind_Prot2"/>
</dbReference>
<evidence type="ECO:0000313" key="7">
    <source>
        <dbReference type="EMBL" id="VYU51541.1"/>
    </source>
</evidence>
<comment type="similarity">
    <text evidence="2">Belongs to the bacterial solute-binding protein 2 family.</text>
</comment>
<comment type="subcellular location">
    <subcellularLocation>
        <location evidence="1">Cell envelope</location>
    </subcellularLocation>
</comment>
<dbReference type="SUPFAM" id="SSF53822">
    <property type="entry name" value="Periplasmic binding protein-like I"/>
    <property type="match status" value="1"/>
</dbReference>
<dbReference type="InterPro" id="IPR025997">
    <property type="entry name" value="SBP_2_dom"/>
</dbReference>
<gene>
    <name evidence="7" type="primary">lsrB_2</name>
    <name evidence="7" type="ORF">CSLFYP84_02533</name>
    <name evidence="6" type="ORF">PM006_04160</name>
</gene>
<dbReference type="Gene3D" id="3.40.50.2300">
    <property type="match status" value="2"/>
</dbReference>
<dbReference type="RefSeq" id="WP_021640669.1">
    <property type="nucleotide sequence ID" value="NZ_CACRUA010000029.1"/>
</dbReference>
<organism evidence="7">
    <name type="scientific">Clostridium symbiosum</name>
    <name type="common">Bacteroides symbiosus</name>
    <dbReference type="NCBI Taxonomy" id="1512"/>
    <lineage>
        <taxon>Bacteria</taxon>
        <taxon>Bacillati</taxon>
        <taxon>Bacillota</taxon>
        <taxon>Clostridia</taxon>
        <taxon>Lachnospirales</taxon>
        <taxon>Lachnospiraceae</taxon>
        <taxon>Otoolea</taxon>
    </lineage>
</organism>